<proteinExistence type="predicted"/>
<reference evidence="3" key="1">
    <citation type="submission" date="2022-11" db="UniProtKB">
        <authorList>
            <consortium name="WormBaseParasite"/>
        </authorList>
    </citation>
    <scope>IDENTIFICATION</scope>
</reference>
<evidence type="ECO:0000313" key="3">
    <source>
        <dbReference type="WBParaSite" id="ACRNAN_scaffold2005.g23105.t1"/>
    </source>
</evidence>
<feature type="coiled-coil region" evidence="1">
    <location>
        <begin position="77"/>
        <end position="118"/>
    </location>
</feature>
<keyword evidence="2" id="KW-1185">Reference proteome</keyword>
<sequence length="164" mass="19415">MSNTSKSCEDLRVELDTIKSLCAKHESLCTNFEKWKSKLEQNDAQFEILNETARALRSRNKMLKDLLSKRPVDPESVQRLQREINAIQIQVDIWIREISEIRENREQLDVEFAKLRSQLQRSMTNLQIAHLDIEAIERHHQERWRNFLYKSQQSISPLGQSARV</sequence>
<keyword evidence="1" id="KW-0175">Coiled coil</keyword>
<organism evidence="2 3">
    <name type="scientific">Acrobeloides nanus</name>
    <dbReference type="NCBI Taxonomy" id="290746"/>
    <lineage>
        <taxon>Eukaryota</taxon>
        <taxon>Metazoa</taxon>
        <taxon>Ecdysozoa</taxon>
        <taxon>Nematoda</taxon>
        <taxon>Chromadorea</taxon>
        <taxon>Rhabditida</taxon>
        <taxon>Tylenchina</taxon>
        <taxon>Cephalobomorpha</taxon>
        <taxon>Cephaloboidea</taxon>
        <taxon>Cephalobidae</taxon>
        <taxon>Acrobeloides</taxon>
    </lineage>
</organism>
<accession>A0A914D7Z5</accession>
<dbReference type="WBParaSite" id="ACRNAN_scaffold2005.g23105.t1">
    <property type="protein sequence ID" value="ACRNAN_scaffold2005.g23105.t1"/>
    <property type="gene ID" value="ACRNAN_scaffold2005.g23105"/>
</dbReference>
<name>A0A914D7Z5_9BILA</name>
<dbReference type="Proteomes" id="UP000887540">
    <property type="component" value="Unplaced"/>
</dbReference>
<evidence type="ECO:0000256" key="1">
    <source>
        <dbReference type="SAM" id="Coils"/>
    </source>
</evidence>
<evidence type="ECO:0000313" key="2">
    <source>
        <dbReference type="Proteomes" id="UP000887540"/>
    </source>
</evidence>
<protein>
    <submittedName>
        <fullName evidence="3">Uncharacterized protein</fullName>
    </submittedName>
</protein>
<dbReference type="AlphaFoldDB" id="A0A914D7Z5"/>
<dbReference type="Gene3D" id="1.10.287.1490">
    <property type="match status" value="1"/>
</dbReference>